<keyword evidence="1" id="KW-1133">Transmembrane helix</keyword>
<evidence type="ECO:0000313" key="2">
    <source>
        <dbReference type="EMBL" id="STE82851.1"/>
    </source>
</evidence>
<organism evidence="2 3">
    <name type="scientific">Escherichia coli</name>
    <dbReference type="NCBI Taxonomy" id="562"/>
    <lineage>
        <taxon>Bacteria</taxon>
        <taxon>Pseudomonadati</taxon>
        <taxon>Pseudomonadota</taxon>
        <taxon>Gammaproteobacteria</taxon>
        <taxon>Enterobacterales</taxon>
        <taxon>Enterobacteriaceae</taxon>
        <taxon>Escherichia</taxon>
    </lineage>
</organism>
<dbReference type="AlphaFoldDB" id="A0A376KNJ4"/>
<evidence type="ECO:0008006" key="4">
    <source>
        <dbReference type="Google" id="ProtNLM"/>
    </source>
</evidence>
<dbReference type="EMBL" id="UFZQ01000001">
    <property type="protein sequence ID" value="STE82851.1"/>
    <property type="molecule type" value="Genomic_DNA"/>
</dbReference>
<proteinExistence type="predicted"/>
<evidence type="ECO:0000256" key="1">
    <source>
        <dbReference type="SAM" id="Phobius"/>
    </source>
</evidence>
<sequence>MVFNRLRFRRAKKPSLVGFSCSWAISSTGCFFFCRRNHYHRFFCRFGSQRLCFQLFVGDFFFSRFFFRASTISTVSASACHSSGETSSALTSSGNGSSSRSIATGSGVFFYDRFPVVQRLPLQAALFSLSATCSVTSTTSAAKVSASASVCACGCSSTACSEAFTGSCALNDFFYNRLFILNFCLFFRGLLFLTKASQEKKPRFFLSPFATTLLAVASWHSVNAMYIAAKK</sequence>
<evidence type="ECO:0000313" key="3">
    <source>
        <dbReference type="Proteomes" id="UP000255460"/>
    </source>
</evidence>
<reference evidence="2 3" key="1">
    <citation type="submission" date="2018-06" db="EMBL/GenBank/DDBJ databases">
        <authorList>
            <consortium name="Pathogen Informatics"/>
            <person name="Doyle S."/>
        </authorList>
    </citation>
    <scope>NUCLEOTIDE SEQUENCE [LARGE SCALE GENOMIC DNA]</scope>
    <source>
        <strain evidence="2 3">NCTC10418</strain>
    </source>
</reference>
<feature type="transmembrane region" description="Helical" evidence="1">
    <location>
        <begin position="174"/>
        <end position="193"/>
    </location>
</feature>
<protein>
    <recommendedName>
        <fullName evidence="4">Transmembrane protein</fullName>
    </recommendedName>
</protein>
<gene>
    <name evidence="2" type="ORF">NCTC10418_00482</name>
</gene>
<dbReference type="PROSITE" id="PS51257">
    <property type="entry name" value="PROKAR_LIPOPROTEIN"/>
    <property type="match status" value="1"/>
</dbReference>
<dbReference type="Proteomes" id="UP000255460">
    <property type="component" value="Unassembled WGS sequence"/>
</dbReference>
<keyword evidence="1" id="KW-0472">Membrane</keyword>
<accession>A0A376KNJ4</accession>
<name>A0A376KNJ4_ECOLX</name>
<feature type="transmembrane region" description="Helical" evidence="1">
    <location>
        <begin position="205"/>
        <end position="229"/>
    </location>
</feature>
<keyword evidence="1" id="KW-0812">Transmembrane</keyword>